<dbReference type="Pfam" id="PF02837">
    <property type="entry name" value="Glyco_hydro_2_N"/>
    <property type="match status" value="1"/>
</dbReference>
<comment type="caution">
    <text evidence="7">The sequence shown here is derived from an EMBL/GenBank/DDBJ whole genome shotgun (WGS) entry which is preliminary data.</text>
</comment>
<dbReference type="PANTHER" id="PTHR42732">
    <property type="entry name" value="BETA-GALACTOSIDASE"/>
    <property type="match status" value="1"/>
</dbReference>
<dbReference type="Pfam" id="PF00703">
    <property type="entry name" value="Glyco_hydro_2"/>
    <property type="match status" value="1"/>
</dbReference>
<dbReference type="Pfam" id="PF02836">
    <property type="entry name" value="Glyco_hydro_2_C"/>
    <property type="match status" value="1"/>
</dbReference>
<dbReference type="InterPro" id="IPR017853">
    <property type="entry name" value="GH"/>
</dbReference>
<dbReference type="InterPro" id="IPR008979">
    <property type="entry name" value="Galactose-bd-like_sf"/>
</dbReference>
<comment type="similarity">
    <text evidence="1">Belongs to the glycosyl hydrolase 2 family.</text>
</comment>
<dbReference type="InterPro" id="IPR006104">
    <property type="entry name" value="Glyco_hydro_2_N"/>
</dbReference>
<dbReference type="InterPro" id="IPR006103">
    <property type="entry name" value="Glyco_hydro_2_cat"/>
</dbReference>
<accession>A0A2R5EIN9</accession>
<evidence type="ECO:0000313" key="8">
    <source>
        <dbReference type="Proteomes" id="UP000245202"/>
    </source>
</evidence>
<evidence type="ECO:0000259" key="5">
    <source>
        <dbReference type="Pfam" id="PF02836"/>
    </source>
</evidence>
<dbReference type="InterPro" id="IPR006102">
    <property type="entry name" value="Ig-like_GH2"/>
</dbReference>
<evidence type="ECO:0000259" key="4">
    <source>
        <dbReference type="Pfam" id="PF00703"/>
    </source>
</evidence>
<dbReference type="AlphaFoldDB" id="A0A2R5EIN9"/>
<keyword evidence="2 7" id="KW-0378">Hydrolase</keyword>
<dbReference type="SUPFAM" id="SSF49785">
    <property type="entry name" value="Galactose-binding domain-like"/>
    <property type="match status" value="1"/>
</dbReference>
<proteinExistence type="inferred from homology"/>
<dbReference type="SUPFAM" id="SSF51445">
    <property type="entry name" value="(Trans)glycosidases"/>
    <property type="match status" value="1"/>
</dbReference>
<keyword evidence="3" id="KW-0326">Glycosidase</keyword>
<evidence type="ECO:0000256" key="2">
    <source>
        <dbReference type="ARBA" id="ARBA00022801"/>
    </source>
</evidence>
<dbReference type="EMBL" id="BDQX01000047">
    <property type="protein sequence ID" value="GBG06462.1"/>
    <property type="molecule type" value="Genomic_DNA"/>
</dbReference>
<name>A0A2R5EIN9_9BACL</name>
<evidence type="ECO:0000313" key="7">
    <source>
        <dbReference type="EMBL" id="GBG06462.1"/>
    </source>
</evidence>
<dbReference type="GO" id="GO:0004553">
    <property type="term" value="F:hydrolase activity, hydrolyzing O-glycosyl compounds"/>
    <property type="evidence" value="ECO:0007669"/>
    <property type="project" value="InterPro"/>
</dbReference>
<keyword evidence="8" id="KW-1185">Reference proteome</keyword>
<dbReference type="InterPro" id="IPR051913">
    <property type="entry name" value="GH2_Domain-Containing"/>
</dbReference>
<feature type="domain" description="Glycoside hydrolase family 2 catalytic" evidence="5">
    <location>
        <begin position="268"/>
        <end position="575"/>
    </location>
</feature>
<evidence type="ECO:0000256" key="3">
    <source>
        <dbReference type="ARBA" id="ARBA00023295"/>
    </source>
</evidence>
<dbReference type="GO" id="GO:0005975">
    <property type="term" value="P:carbohydrate metabolic process"/>
    <property type="evidence" value="ECO:0007669"/>
    <property type="project" value="InterPro"/>
</dbReference>
<dbReference type="InterPro" id="IPR013783">
    <property type="entry name" value="Ig-like_fold"/>
</dbReference>
<dbReference type="PANTHER" id="PTHR42732:SF1">
    <property type="entry name" value="BETA-MANNOSIDASE"/>
    <property type="match status" value="1"/>
</dbReference>
<evidence type="ECO:0000256" key="1">
    <source>
        <dbReference type="ARBA" id="ARBA00007401"/>
    </source>
</evidence>
<dbReference type="InterPro" id="IPR036156">
    <property type="entry name" value="Beta-gal/glucu_dom_sf"/>
</dbReference>
<feature type="domain" description="Glycosyl hydrolases family 2 sugar binding" evidence="6">
    <location>
        <begin position="51"/>
        <end position="154"/>
    </location>
</feature>
<dbReference type="Gene3D" id="2.60.120.260">
    <property type="entry name" value="Galactose-binding domain-like"/>
    <property type="match status" value="1"/>
</dbReference>
<evidence type="ECO:0000259" key="6">
    <source>
        <dbReference type="Pfam" id="PF02837"/>
    </source>
</evidence>
<feature type="domain" description="Glycoside hydrolase family 2 immunoglobulin-like beta-sandwich" evidence="4">
    <location>
        <begin position="160"/>
        <end position="266"/>
    </location>
</feature>
<dbReference type="Gene3D" id="3.20.20.80">
    <property type="entry name" value="Glycosidases"/>
    <property type="match status" value="1"/>
</dbReference>
<dbReference type="PRINTS" id="PR00132">
    <property type="entry name" value="GLHYDRLASE2"/>
</dbReference>
<sequence length="587" mass="65691">MPVFTCNDAAFLIDIDDRGEQNKWFSPQFDKSNWMRVAIPGAWDFYSHAFWGYEGIGWYCLEIGGDLVQQDRNHRLQFERVSGYAKVWVNGERVGEHIGGYLPFEYDITSYLHETGTNQVVIRVDNVPRSNWLPGATLIEWIQYGGILRPISFVTSNLCFISDIAIDASPVLGGAKVVCNVEVTNAGGALFDGSILLEIPANDDIYIALVEVTCQAGQKAVCSATIDLPQAQLWTLDSPKLYDLRAELLGLNDEAVDEKQERFGVRTIEVQGTQICLNGQPIIIKGVNRYDEVAGYGPTVPEEVIRADLLKAKQAGVNCIRTHYPLDSLHLNLMDEIGLLLFEEIPLNWWLKPWEIDAEVDEAENNGIIDRAEVALQEMIERGRNHPCIIAWSMCNESGTNKPYGIDAMRRLMRKARELDPTRLVSFVAVGHTAGHQAFVEADMVCINFYYGSVIAPIVYQIDQLEQFAAIATANHLQDTVLEFAGKPVVVTEFGAQALAGIHGDHRYSETLQAAYIESVWQAIRSVEGVQGGILWCWADYYHRSTYAGPWQAPYGAYGVVTVDRQDKESLSVLSRLFNDGIKRELE</sequence>
<dbReference type="SUPFAM" id="SSF49303">
    <property type="entry name" value="beta-Galactosidase/glucuronidase domain"/>
    <property type="match status" value="1"/>
</dbReference>
<reference evidence="7 8" key="1">
    <citation type="submission" date="2017-08" db="EMBL/GenBank/DDBJ databases">
        <title>Substantial Increase in Enzyme Production by Combined Drug-Resistance Mutations in Paenibacillus agaridevorans.</title>
        <authorList>
            <person name="Tanaka Y."/>
            <person name="Funane K."/>
            <person name="Hosaka T."/>
            <person name="Shiwa Y."/>
            <person name="Fujita N."/>
            <person name="Miyazaki T."/>
            <person name="Yoshikawa H."/>
            <person name="Murakami K."/>
            <person name="Kasahara K."/>
            <person name="Inaoka T."/>
            <person name="Hiraga Y."/>
            <person name="Ochi K."/>
        </authorList>
    </citation>
    <scope>NUCLEOTIDE SEQUENCE [LARGE SCALE GENOMIC DNA]</scope>
    <source>
        <strain evidence="7 8">T-3040</strain>
    </source>
</reference>
<dbReference type="InterPro" id="IPR006101">
    <property type="entry name" value="Glyco_hydro_2"/>
</dbReference>
<gene>
    <name evidence="7" type="ORF">PAT3040_00989</name>
</gene>
<dbReference type="Proteomes" id="UP000245202">
    <property type="component" value="Unassembled WGS sequence"/>
</dbReference>
<protein>
    <submittedName>
        <fullName evidence="7">Glycoside hydrolase family 2</fullName>
    </submittedName>
</protein>
<organism evidence="7 8">
    <name type="scientific">Paenibacillus agaridevorans</name>
    <dbReference type="NCBI Taxonomy" id="171404"/>
    <lineage>
        <taxon>Bacteria</taxon>
        <taxon>Bacillati</taxon>
        <taxon>Bacillota</taxon>
        <taxon>Bacilli</taxon>
        <taxon>Bacillales</taxon>
        <taxon>Paenibacillaceae</taxon>
        <taxon>Paenibacillus</taxon>
    </lineage>
</organism>
<dbReference type="Gene3D" id="2.60.40.10">
    <property type="entry name" value="Immunoglobulins"/>
    <property type="match status" value="1"/>
</dbReference>